<evidence type="ECO:0000313" key="4">
    <source>
        <dbReference type="Proteomes" id="UP000789901"/>
    </source>
</evidence>
<proteinExistence type="predicted"/>
<keyword evidence="1" id="KW-0238">DNA-binding</keyword>
<dbReference type="InterPro" id="IPR036910">
    <property type="entry name" value="HMG_box_dom_sf"/>
</dbReference>
<dbReference type="InterPro" id="IPR009071">
    <property type="entry name" value="HMG_box_dom"/>
</dbReference>
<keyword evidence="4" id="KW-1185">Reference proteome</keyword>
<comment type="caution">
    <text evidence="3">The sequence shown here is derived from an EMBL/GenBank/DDBJ whole genome shotgun (WGS) entry which is preliminary data.</text>
</comment>
<dbReference type="PROSITE" id="PS50118">
    <property type="entry name" value="HMG_BOX_2"/>
    <property type="match status" value="1"/>
</dbReference>
<dbReference type="SUPFAM" id="SSF47095">
    <property type="entry name" value="HMG-box"/>
    <property type="match status" value="1"/>
</dbReference>
<feature type="DNA-binding region" description="HMG box" evidence="1">
    <location>
        <begin position="50"/>
        <end position="118"/>
    </location>
</feature>
<gene>
    <name evidence="3" type="ORF">GMARGA_LOCUS3438</name>
</gene>
<feature type="domain" description="HMG box" evidence="2">
    <location>
        <begin position="50"/>
        <end position="118"/>
    </location>
</feature>
<keyword evidence="1" id="KW-0539">Nucleus</keyword>
<name>A0ABM8W525_GIGMA</name>
<dbReference type="EMBL" id="CAJVQB010001228">
    <property type="protein sequence ID" value="CAG8527005.1"/>
    <property type="molecule type" value="Genomic_DNA"/>
</dbReference>
<evidence type="ECO:0000259" key="2">
    <source>
        <dbReference type="PROSITE" id="PS50118"/>
    </source>
</evidence>
<protein>
    <submittedName>
        <fullName evidence="3">37021_t:CDS:1</fullName>
    </submittedName>
</protein>
<accession>A0ABM8W525</accession>
<organism evidence="3 4">
    <name type="scientific">Gigaspora margarita</name>
    <dbReference type="NCBI Taxonomy" id="4874"/>
    <lineage>
        <taxon>Eukaryota</taxon>
        <taxon>Fungi</taxon>
        <taxon>Fungi incertae sedis</taxon>
        <taxon>Mucoromycota</taxon>
        <taxon>Glomeromycotina</taxon>
        <taxon>Glomeromycetes</taxon>
        <taxon>Diversisporales</taxon>
        <taxon>Gigasporaceae</taxon>
        <taxon>Gigaspora</taxon>
    </lineage>
</organism>
<evidence type="ECO:0000256" key="1">
    <source>
        <dbReference type="PROSITE-ProRule" id="PRU00267"/>
    </source>
</evidence>
<dbReference type="Pfam" id="PF00505">
    <property type="entry name" value="HMG_box"/>
    <property type="match status" value="1"/>
</dbReference>
<dbReference type="SMART" id="SM00398">
    <property type="entry name" value="HMG"/>
    <property type="match status" value="1"/>
</dbReference>
<evidence type="ECO:0000313" key="3">
    <source>
        <dbReference type="EMBL" id="CAG8527005.1"/>
    </source>
</evidence>
<dbReference type="Proteomes" id="UP000789901">
    <property type="component" value="Unassembled WGS sequence"/>
</dbReference>
<dbReference type="Gene3D" id="1.10.30.10">
    <property type="entry name" value="High mobility group box domain"/>
    <property type="match status" value="1"/>
</dbReference>
<sequence length="275" mass="31998">MPKHRRNKTNIVTSSPESISIVNNFKPSFPPKITIEELISKSLSNVDSKYNRTPNPFIIYRKVFNREISKLNIDLSLKEISSKASESWHKESEHVKNAYRKLAEDAKIRFKSIAPLFVVSDNQYNINNINKEDVSGGLKILYFDPTHNDKDNKKDIDKENINEKSVSLSNTDIDTILDVDSFDFEPISIIEEQSMSFTRDYNTLMVAPNGISDLSSHSLIPENGNYYNLDQSLWDSQNYLYRHPLVQSLIARIQYLERERQLYCHFNENYCVNFK</sequence>
<reference evidence="3 4" key="1">
    <citation type="submission" date="2021-06" db="EMBL/GenBank/DDBJ databases">
        <authorList>
            <person name="Kallberg Y."/>
            <person name="Tangrot J."/>
            <person name="Rosling A."/>
        </authorList>
    </citation>
    <scope>NUCLEOTIDE SEQUENCE [LARGE SCALE GENOMIC DNA]</scope>
    <source>
        <strain evidence="3 4">120-4 pot B 10/14</strain>
    </source>
</reference>